<evidence type="ECO:0000313" key="8">
    <source>
        <dbReference type="EMBL" id="TDK37609.1"/>
    </source>
</evidence>
<feature type="binding site" evidence="7">
    <location>
        <position position="211"/>
    </location>
    <ligand>
        <name>Mg(2+)</name>
        <dbReference type="ChEBI" id="CHEBI:18420"/>
        <label>1</label>
        <note>catalytic</note>
    </ligand>
</feature>
<dbReference type="PROSITE" id="PS00630">
    <property type="entry name" value="IMP_2"/>
    <property type="match status" value="1"/>
</dbReference>
<feature type="binding site" evidence="6">
    <location>
        <position position="82"/>
    </location>
    <ligand>
        <name>Mg(2+)</name>
        <dbReference type="ChEBI" id="CHEBI:18420"/>
        <label>2</label>
    </ligand>
</feature>
<dbReference type="InterPro" id="IPR020550">
    <property type="entry name" value="Inositol_monophosphatase_CS"/>
</dbReference>
<dbReference type="Proteomes" id="UP000295238">
    <property type="component" value="Unassembled WGS sequence"/>
</dbReference>
<dbReference type="CDD" id="cd01638">
    <property type="entry name" value="CysQ"/>
    <property type="match status" value="1"/>
</dbReference>
<evidence type="ECO:0000256" key="1">
    <source>
        <dbReference type="ARBA" id="ARBA00005289"/>
    </source>
</evidence>
<dbReference type="HAMAP" id="MF_02095">
    <property type="entry name" value="CysQ"/>
    <property type="match status" value="1"/>
</dbReference>
<feature type="binding site" evidence="7">
    <location>
        <position position="62"/>
    </location>
    <ligand>
        <name>Mg(2+)</name>
        <dbReference type="ChEBI" id="CHEBI:18420"/>
        <label>1</label>
        <note>catalytic</note>
    </ligand>
</feature>
<dbReference type="InterPro" id="IPR000760">
    <property type="entry name" value="Inositol_monophosphatase-like"/>
</dbReference>
<dbReference type="OrthoDB" id="9785695at2"/>
<name>A0A4R5ULB8_9HYPH</name>
<keyword evidence="6 7" id="KW-0460">Magnesium</keyword>
<evidence type="ECO:0000256" key="5">
    <source>
        <dbReference type="ARBA" id="ARBA00023136"/>
    </source>
</evidence>
<keyword evidence="4 6" id="KW-0378">Hydrolase</keyword>
<reference evidence="8 9" key="1">
    <citation type="submission" date="2019-03" db="EMBL/GenBank/DDBJ databases">
        <title>Rhizobium sp. nov., an bacterium isolated from biocrust in Mu Us Desert.</title>
        <authorList>
            <person name="Lixiong L."/>
        </authorList>
    </citation>
    <scope>NUCLEOTIDE SEQUENCE [LARGE SCALE GENOMIC DNA]</scope>
    <source>
        <strain evidence="8 9">SPY-1</strain>
    </source>
</reference>
<feature type="binding site" evidence="7">
    <location>
        <position position="84"/>
    </location>
    <ligand>
        <name>Mg(2+)</name>
        <dbReference type="ChEBI" id="CHEBI:18420"/>
        <label>1</label>
        <note>catalytic</note>
    </ligand>
</feature>
<accession>A0A4R5ULB8</accession>
<dbReference type="GO" id="GO:0050427">
    <property type="term" value="P:3'-phosphoadenosine 5'-phosphosulfate metabolic process"/>
    <property type="evidence" value="ECO:0007669"/>
    <property type="project" value="TreeGrafter"/>
</dbReference>
<feature type="binding site" evidence="6">
    <location>
        <begin position="84"/>
        <end position="87"/>
    </location>
    <ligand>
        <name>substrate</name>
    </ligand>
</feature>
<feature type="binding site" evidence="6">
    <location>
        <position position="211"/>
    </location>
    <ligand>
        <name>Mg(2+)</name>
        <dbReference type="ChEBI" id="CHEBI:18420"/>
        <label>2</label>
    </ligand>
</feature>
<dbReference type="NCBIfam" id="TIGR01331">
    <property type="entry name" value="bisphos_cysQ"/>
    <property type="match status" value="1"/>
</dbReference>
<feature type="binding site" evidence="6">
    <location>
        <position position="211"/>
    </location>
    <ligand>
        <name>substrate</name>
    </ligand>
</feature>
<keyword evidence="3 6" id="KW-0997">Cell inner membrane</keyword>
<dbReference type="PANTHER" id="PTHR43028">
    <property type="entry name" value="3'(2'),5'-BISPHOSPHATE NUCLEOTIDASE 1"/>
    <property type="match status" value="1"/>
</dbReference>
<comment type="subcellular location">
    <subcellularLocation>
        <location evidence="6">Cell inner membrane</location>
        <topology evidence="6">Peripheral membrane protein</topology>
        <orientation evidence="6">Cytoplasmic side</orientation>
    </subcellularLocation>
</comment>
<organism evidence="8 9">
    <name type="scientific">Rhizobium deserti</name>
    <dbReference type="NCBI Taxonomy" id="2547961"/>
    <lineage>
        <taxon>Bacteria</taxon>
        <taxon>Pseudomonadati</taxon>
        <taxon>Pseudomonadota</taxon>
        <taxon>Alphaproteobacteria</taxon>
        <taxon>Hyphomicrobiales</taxon>
        <taxon>Rhizobiaceae</taxon>
        <taxon>Rhizobium/Agrobacterium group</taxon>
        <taxon>Rhizobium</taxon>
    </lineage>
</organism>
<feature type="binding site" evidence="6">
    <location>
        <position position="62"/>
    </location>
    <ligand>
        <name>substrate</name>
    </ligand>
</feature>
<protein>
    <recommendedName>
        <fullName evidence="6">3'(2'),5'-bisphosphate nucleotidase CysQ</fullName>
        <ecNumber evidence="6">3.1.3.7</ecNumber>
    </recommendedName>
    <alternativeName>
        <fullName evidence="6">3'(2'),5-bisphosphonucleoside 3'(2')-phosphohydrolase</fullName>
    </alternativeName>
    <alternativeName>
        <fullName evidence="6">3'-phosphoadenosine 5'-phosphate phosphatase</fullName>
        <shortName evidence="6">PAP phosphatase</shortName>
    </alternativeName>
</protein>
<dbReference type="GO" id="GO:0046854">
    <property type="term" value="P:phosphatidylinositol phosphate biosynthetic process"/>
    <property type="evidence" value="ECO:0007669"/>
    <property type="project" value="InterPro"/>
</dbReference>
<dbReference type="GO" id="GO:0000287">
    <property type="term" value="F:magnesium ion binding"/>
    <property type="evidence" value="ECO:0007669"/>
    <property type="project" value="UniProtKB-UniRule"/>
</dbReference>
<evidence type="ECO:0000256" key="3">
    <source>
        <dbReference type="ARBA" id="ARBA00022519"/>
    </source>
</evidence>
<feature type="binding site" evidence="6">
    <location>
        <position position="82"/>
    </location>
    <ligand>
        <name>Mg(2+)</name>
        <dbReference type="ChEBI" id="CHEBI:18420"/>
        <label>1</label>
    </ligand>
</feature>
<dbReference type="GO" id="GO:0008441">
    <property type="term" value="F:3'(2'),5'-bisphosphate nucleotidase activity"/>
    <property type="evidence" value="ECO:0007669"/>
    <property type="project" value="UniProtKB-UniRule"/>
</dbReference>
<gene>
    <name evidence="6 8" type="primary">cysQ</name>
    <name evidence="8" type="ORF">E2F50_08370</name>
</gene>
<keyword evidence="6 7" id="KW-0479">Metal-binding</keyword>
<evidence type="ECO:0000256" key="4">
    <source>
        <dbReference type="ARBA" id="ARBA00022801"/>
    </source>
</evidence>
<comment type="similarity">
    <text evidence="1 6">Belongs to the inositol monophosphatase superfamily. CysQ family.</text>
</comment>
<dbReference type="EMBL" id="SMTL01000002">
    <property type="protein sequence ID" value="TDK37609.1"/>
    <property type="molecule type" value="Genomic_DNA"/>
</dbReference>
<dbReference type="Gene3D" id="3.40.190.80">
    <property type="match status" value="1"/>
</dbReference>
<dbReference type="EC" id="3.1.3.7" evidence="6"/>
<dbReference type="AlphaFoldDB" id="A0A4R5ULB8"/>
<dbReference type="PANTHER" id="PTHR43028:SF5">
    <property type="entry name" value="3'(2'),5'-BISPHOSPHATE NUCLEOTIDASE 1"/>
    <property type="match status" value="1"/>
</dbReference>
<dbReference type="InterPro" id="IPR006240">
    <property type="entry name" value="CysQ"/>
</dbReference>
<evidence type="ECO:0000313" key="9">
    <source>
        <dbReference type="Proteomes" id="UP000295238"/>
    </source>
</evidence>
<dbReference type="Pfam" id="PF00459">
    <property type="entry name" value="Inositol_P"/>
    <property type="match status" value="1"/>
</dbReference>
<feature type="binding site" evidence="7">
    <location>
        <position position="85"/>
    </location>
    <ligand>
        <name>Mg(2+)</name>
        <dbReference type="ChEBI" id="CHEBI:18420"/>
        <label>1</label>
        <note>catalytic</note>
    </ligand>
</feature>
<dbReference type="Gene3D" id="3.30.540.10">
    <property type="entry name" value="Fructose-1,6-Bisphosphatase, subunit A, domain 1"/>
    <property type="match status" value="1"/>
</dbReference>
<dbReference type="InterPro" id="IPR050725">
    <property type="entry name" value="CysQ/Inositol_MonoPase"/>
</dbReference>
<dbReference type="GO" id="GO:0000103">
    <property type="term" value="P:sulfate assimilation"/>
    <property type="evidence" value="ECO:0007669"/>
    <property type="project" value="TreeGrafter"/>
</dbReference>
<evidence type="ECO:0000256" key="2">
    <source>
        <dbReference type="ARBA" id="ARBA00022475"/>
    </source>
</evidence>
<comment type="caution">
    <text evidence="8">The sequence shown here is derived from an EMBL/GenBank/DDBJ whole genome shotgun (WGS) entry which is preliminary data.</text>
</comment>
<dbReference type="SUPFAM" id="SSF56655">
    <property type="entry name" value="Carbohydrate phosphatase"/>
    <property type="match status" value="1"/>
</dbReference>
<feature type="binding site" evidence="6">
    <location>
        <position position="62"/>
    </location>
    <ligand>
        <name>Mg(2+)</name>
        <dbReference type="ChEBI" id="CHEBI:18420"/>
        <label>1</label>
    </ligand>
</feature>
<evidence type="ECO:0000256" key="7">
    <source>
        <dbReference type="PIRSR" id="PIRSR600760-2"/>
    </source>
</evidence>
<comment type="catalytic activity">
    <reaction evidence="6">
        <text>adenosine 3',5'-bisphosphate + H2O = AMP + phosphate</text>
        <dbReference type="Rhea" id="RHEA:10040"/>
        <dbReference type="ChEBI" id="CHEBI:15377"/>
        <dbReference type="ChEBI" id="CHEBI:43474"/>
        <dbReference type="ChEBI" id="CHEBI:58343"/>
        <dbReference type="ChEBI" id="CHEBI:456215"/>
        <dbReference type="EC" id="3.1.3.7"/>
    </reaction>
</comment>
<sequence length="265" mass="28258">MLDIFEAAALSAGRAILEIRDAGPTTHYKADCSPVTEADERAERIILDALTKHYPHIPAIAEEAVARGDIPSVENGSFFLIDPLDGTKEFVGGRDDFTVNIALIEAGRPAVGFVYAPALGLAYGGADGVACKLLIAEDFTVVSRTAIRASTMRQPPIAVASRSHRTTETDAFLVRSQASEIRSIGSSLKFCLLAEGEADIYPRFSRTMEWDTAAGDAVLRAAGGETSGKDGSPLQYGKLGCSQDTRFENPDFIAYGARPRPSSAD</sequence>
<proteinExistence type="inferred from homology"/>
<keyword evidence="9" id="KW-1185">Reference proteome</keyword>
<feature type="binding site" evidence="6">
    <location>
        <position position="85"/>
    </location>
    <ligand>
        <name>Mg(2+)</name>
        <dbReference type="ChEBI" id="CHEBI:18420"/>
        <label>2</label>
    </ligand>
</feature>
<dbReference type="GO" id="GO:0005886">
    <property type="term" value="C:plasma membrane"/>
    <property type="evidence" value="ECO:0007669"/>
    <property type="project" value="UniProtKB-SubCell"/>
</dbReference>
<keyword evidence="2 6" id="KW-1003">Cell membrane</keyword>
<comment type="cofactor">
    <cofactor evidence="6 7">
        <name>Mg(2+)</name>
        <dbReference type="ChEBI" id="CHEBI:18420"/>
    </cofactor>
</comment>
<dbReference type="RefSeq" id="WP_133316378.1">
    <property type="nucleotide sequence ID" value="NZ_SMTL01000002.1"/>
</dbReference>
<feature type="binding site" evidence="7">
    <location>
        <position position="82"/>
    </location>
    <ligand>
        <name>Mg(2+)</name>
        <dbReference type="ChEBI" id="CHEBI:18420"/>
        <label>1</label>
        <note>catalytic</note>
    </ligand>
</feature>
<dbReference type="PRINTS" id="PR00377">
    <property type="entry name" value="IMPHPHTASES"/>
</dbReference>
<comment type="function">
    <text evidence="6">Converts adenosine-3',5'-bisphosphate (PAP) to AMP.</text>
</comment>
<feature type="binding site" evidence="6">
    <location>
        <position position="84"/>
    </location>
    <ligand>
        <name>Mg(2+)</name>
        <dbReference type="ChEBI" id="CHEBI:18420"/>
        <label>1</label>
    </ligand>
</feature>
<keyword evidence="5 6" id="KW-0472">Membrane</keyword>
<evidence type="ECO:0000256" key="6">
    <source>
        <dbReference type="HAMAP-Rule" id="MF_02095"/>
    </source>
</evidence>